<dbReference type="RefSeq" id="WP_420069543.1">
    <property type="nucleotide sequence ID" value="NZ_JBCHKQ010000002.1"/>
</dbReference>
<reference evidence="5 6" key="1">
    <citation type="submission" date="2024-03" db="EMBL/GenBank/DDBJ databases">
        <title>Ignisphaera cupida sp. nov., a hyperthermophilic hydrolytic archaeon from a hot spring of Kamchatka, and proposal of Ignisphaeraceae fam. nov.</title>
        <authorList>
            <person name="Podosokorskaya O.A."/>
            <person name="Elcheninov A.G."/>
            <person name="Maltseva A.I."/>
            <person name="Zayulina K.S."/>
            <person name="Novikov A."/>
            <person name="Merkel A.Y."/>
        </authorList>
    </citation>
    <scope>NUCLEOTIDE SEQUENCE [LARGE SCALE GENOMIC DNA]</scope>
    <source>
        <strain evidence="5 6">38H-sp</strain>
    </source>
</reference>
<dbReference type="InterPro" id="IPR036388">
    <property type="entry name" value="WH-like_DNA-bd_sf"/>
</dbReference>
<dbReference type="InterPro" id="IPR000835">
    <property type="entry name" value="HTH_MarR-typ"/>
</dbReference>
<keyword evidence="2" id="KW-0238">DNA-binding</keyword>
<dbReference type="Pfam" id="PF01047">
    <property type="entry name" value="MarR"/>
    <property type="match status" value="1"/>
</dbReference>
<dbReference type="InterPro" id="IPR011991">
    <property type="entry name" value="ArsR-like_HTH"/>
</dbReference>
<dbReference type="InterPro" id="IPR036390">
    <property type="entry name" value="WH_DNA-bd_sf"/>
</dbReference>
<dbReference type="Proteomes" id="UP001466331">
    <property type="component" value="Unassembled WGS sequence"/>
</dbReference>
<keyword evidence="1" id="KW-0805">Transcription regulation</keyword>
<dbReference type="PROSITE" id="PS50995">
    <property type="entry name" value="HTH_MARR_2"/>
    <property type="match status" value="1"/>
</dbReference>
<dbReference type="SMART" id="SM00347">
    <property type="entry name" value="HTH_MARR"/>
    <property type="match status" value="1"/>
</dbReference>
<dbReference type="PANTHER" id="PTHR42756">
    <property type="entry name" value="TRANSCRIPTIONAL REGULATOR, MARR"/>
    <property type="match status" value="1"/>
</dbReference>
<name>A0ABU9UBQ2_9SPIR</name>
<keyword evidence="3" id="KW-0804">Transcription</keyword>
<evidence type="ECO:0000313" key="6">
    <source>
        <dbReference type="Proteomes" id="UP001466331"/>
    </source>
</evidence>
<feature type="domain" description="HTH marR-type" evidence="4">
    <location>
        <begin position="1"/>
        <end position="136"/>
    </location>
</feature>
<proteinExistence type="predicted"/>
<dbReference type="CDD" id="cd00090">
    <property type="entry name" value="HTH_ARSR"/>
    <property type="match status" value="1"/>
</dbReference>
<dbReference type="PANTHER" id="PTHR42756:SF1">
    <property type="entry name" value="TRANSCRIPTIONAL REPRESSOR OF EMRAB OPERON"/>
    <property type="match status" value="1"/>
</dbReference>
<evidence type="ECO:0000313" key="5">
    <source>
        <dbReference type="EMBL" id="MEM5948097.1"/>
    </source>
</evidence>
<evidence type="ECO:0000256" key="3">
    <source>
        <dbReference type="ARBA" id="ARBA00023163"/>
    </source>
</evidence>
<dbReference type="EMBL" id="JBCHKQ010000002">
    <property type="protein sequence ID" value="MEM5948097.1"/>
    <property type="molecule type" value="Genomic_DNA"/>
</dbReference>
<accession>A0ABU9UBQ2</accession>
<protein>
    <submittedName>
        <fullName evidence="5">MarR family transcriptional regulator</fullName>
    </submittedName>
</protein>
<organism evidence="5 6">
    <name type="scientific">Rarispira pelagica</name>
    <dbReference type="NCBI Taxonomy" id="3141764"/>
    <lineage>
        <taxon>Bacteria</taxon>
        <taxon>Pseudomonadati</taxon>
        <taxon>Spirochaetota</taxon>
        <taxon>Spirochaetia</taxon>
        <taxon>Winmispirales</taxon>
        <taxon>Winmispiraceae</taxon>
        <taxon>Rarispira</taxon>
    </lineage>
</organism>
<dbReference type="Gene3D" id="1.10.10.10">
    <property type="entry name" value="Winged helix-like DNA-binding domain superfamily/Winged helix DNA-binding domain"/>
    <property type="match status" value="1"/>
</dbReference>
<dbReference type="SUPFAM" id="SSF46785">
    <property type="entry name" value="Winged helix' DNA-binding domain"/>
    <property type="match status" value="1"/>
</dbReference>
<gene>
    <name evidence="5" type="ORF">WKV44_06045</name>
</gene>
<comment type="caution">
    <text evidence="5">The sequence shown here is derived from an EMBL/GenBank/DDBJ whole genome shotgun (WGS) entry which is preliminary data.</text>
</comment>
<evidence type="ECO:0000256" key="2">
    <source>
        <dbReference type="ARBA" id="ARBA00023125"/>
    </source>
</evidence>
<evidence type="ECO:0000256" key="1">
    <source>
        <dbReference type="ARBA" id="ARBA00023015"/>
    </source>
</evidence>
<keyword evidence="6" id="KW-1185">Reference proteome</keyword>
<evidence type="ECO:0000259" key="4">
    <source>
        <dbReference type="PROSITE" id="PS50995"/>
    </source>
</evidence>
<sequence>MSSLDEAIEAFESMFASKKRLMARFLFKENLYPGQHRLLFFLHHNQPANQSSIAQALMVSPASVTVVLRRMEKAGLVSRVTDKGDRRRQLVRLTDKGEEIVATAISGLRKFYAECFKGFSNEEIDAAKRVFEKIRNNIDSFTDEV</sequence>
<dbReference type="PRINTS" id="PR00598">
    <property type="entry name" value="HTHMARR"/>
</dbReference>